<protein>
    <submittedName>
        <fullName evidence="1">Uncharacterized protein</fullName>
    </submittedName>
</protein>
<dbReference type="AlphaFoldDB" id="A0A346Y6C3"/>
<geneLocation type="plasmid" evidence="2">
    <name>pedy32-46i</name>
</geneLocation>
<gene>
    <name evidence="1" type="ORF">DVS28_b0250</name>
</gene>
<name>A0A346Y6C3_9ACTN</name>
<dbReference type="EMBL" id="CP031166">
    <property type="protein sequence ID" value="AXV10020.1"/>
    <property type="molecule type" value="Genomic_DNA"/>
</dbReference>
<dbReference type="KEGG" id="euz:DVS28_b0250"/>
<evidence type="ECO:0000313" key="1">
    <source>
        <dbReference type="EMBL" id="AXV10020.1"/>
    </source>
</evidence>
<evidence type="ECO:0000313" key="2">
    <source>
        <dbReference type="Proteomes" id="UP000264006"/>
    </source>
</evidence>
<proteinExistence type="predicted"/>
<keyword evidence="2" id="KW-1185">Reference proteome</keyword>
<accession>A0A346Y6C3</accession>
<reference evidence="1 2" key="1">
    <citation type="submission" date="2018-09" db="EMBL/GenBank/DDBJ databases">
        <title>Complete genome sequence of Euzebya sp. DY32-46 isolated from seawater of Pacific Ocean.</title>
        <authorList>
            <person name="Xu L."/>
            <person name="Wu Y.-H."/>
            <person name="Xu X.-W."/>
        </authorList>
    </citation>
    <scope>NUCLEOTIDE SEQUENCE [LARGE SCALE GENOMIC DNA]</scope>
    <source>
        <strain evidence="1 2">DY32-46</strain>
        <plasmid evidence="2">pedy32-46i</plasmid>
    </source>
</reference>
<keyword evidence="1" id="KW-0614">Plasmid</keyword>
<organism evidence="1 2">
    <name type="scientific">Euzebya pacifica</name>
    <dbReference type="NCBI Taxonomy" id="1608957"/>
    <lineage>
        <taxon>Bacteria</taxon>
        <taxon>Bacillati</taxon>
        <taxon>Actinomycetota</taxon>
        <taxon>Nitriliruptoria</taxon>
        <taxon>Euzebyales</taxon>
    </lineage>
</organism>
<sequence length="209" mass="22984">MTVASDIADRLSNSHETFWGTRSFVTVAIPNLLYPTPPPPGDRITALLNDGWEDNGAGFQRPVPDRPDRTEHILIVPYVNHPPEPSRTIVAPDPSDTVRLDAPEPALVDEVVARADWVNTHVHLSPTSGNRAIGAPESTAILDGLPDWFDAYADAVFWAKTQYADFTADAVEVTFSVKQQHRDDLAKAVTRLLDTDDRITLVDRPATTP</sequence>
<dbReference type="RefSeq" id="WP_114594615.1">
    <property type="nucleotide sequence ID" value="NZ_CP031166.1"/>
</dbReference>
<dbReference type="Proteomes" id="UP000264006">
    <property type="component" value="Plasmid pEDY32-46I"/>
</dbReference>